<dbReference type="PROSITE" id="PS50004">
    <property type="entry name" value="C2"/>
    <property type="match status" value="1"/>
</dbReference>
<feature type="domain" description="C2" evidence="2">
    <location>
        <begin position="914"/>
        <end position="1035"/>
    </location>
</feature>
<dbReference type="InterPro" id="IPR014772">
    <property type="entry name" value="Munc13_dom-2"/>
</dbReference>
<dbReference type="Pfam" id="PF06292">
    <property type="entry name" value="MUN"/>
    <property type="match status" value="1"/>
</dbReference>
<dbReference type="SMART" id="SM00239">
    <property type="entry name" value="C2"/>
    <property type="match status" value="1"/>
</dbReference>
<evidence type="ECO:0000259" key="4">
    <source>
        <dbReference type="PROSITE" id="PS51259"/>
    </source>
</evidence>
<dbReference type="PROSITE" id="PS51258">
    <property type="entry name" value="MHD1"/>
    <property type="match status" value="1"/>
</dbReference>
<reference evidence="5 6" key="1">
    <citation type="submission" date="2020-11" db="EMBL/GenBank/DDBJ databases">
        <title>Kefir isolates.</title>
        <authorList>
            <person name="Marcisauskas S."/>
            <person name="Kim Y."/>
            <person name="Blasche S."/>
        </authorList>
    </citation>
    <scope>NUCLEOTIDE SEQUENCE [LARGE SCALE GENOMIC DNA]</scope>
    <source>
        <strain evidence="5 6">KR</strain>
    </source>
</reference>
<dbReference type="PROSITE" id="PS51259">
    <property type="entry name" value="MHD2"/>
    <property type="match status" value="1"/>
</dbReference>
<protein>
    <submittedName>
        <fullName evidence="5">Uncharacterized protein</fullName>
    </submittedName>
</protein>
<proteinExistence type="predicted"/>
<feature type="domain" description="MHD1" evidence="3">
    <location>
        <begin position="716"/>
        <end position="833"/>
    </location>
</feature>
<dbReference type="OrthoDB" id="2015333at2759"/>
<feature type="region of interest" description="Disordered" evidence="1">
    <location>
        <begin position="231"/>
        <end position="269"/>
    </location>
</feature>
<dbReference type="SUPFAM" id="SSF49562">
    <property type="entry name" value="C2 domain (Calcium/lipid-binding domain, CaLB)"/>
    <property type="match status" value="1"/>
</dbReference>
<dbReference type="InterPro" id="IPR014770">
    <property type="entry name" value="Munc13_1"/>
</dbReference>
<sequence>MTTRTSRSAASSVVDDTVVYLYALRAAVLDYNIQRAGHAEHSPADPNAKTPPADANTTHASSLARPRLRQAKTGSIRPADGWTSALTSLGDVFKDSSAAASKASRFPKDFVKALDLRMERIARGADSTYSDPLFRQTVGAYYTTYAQPAFQKKLKENRQIEEVILMFVTTASGILKKRLEGDDWKPELNRQVGRFVGVIRDTLRTSSRQPGELLNRLDTYCAKLAEDVPPSAPQSSLHVQTSSLPANQNPYPSYSAGGGNAPSPVSPAPARESMDLAALAANLSLDDMPFVRAVGDIFGKTDADLRRDVASLKRTCTEEAAFRDLKAIINAVAQLSVSSSLAQPSSASQDSGSGHFPFRRDDFDSEDAFLAWRKQENDELQELLLEMTMRNPELVKSSAATLAAPGPPNDLASKRSSRSSLVLVGPDGNMTSEDVDERTGFDASSSPYTFIPPDPRHCYRRLYSLALDHDYTLMSTLPPDQDVSLTILSPLHEQLLRDCQTRWRVPPTTRAATFATLIAGLYREQGVPEECAGEAIDLVKREEEKWRYWRWPTADRDQLFRALSVMFDTLLTRFFEIFQGILNLPFSSVLPLLHAIHEDELYSGSIGSMLPATLAELETGMRKFIAMAFEEKMAEADSRERQSDLDPWLDMLAWIRDEVRGYDRAFPDRLLGQIDPPALFLSVSAPFFVRHVDLSEVALLAAASQQQGAASDEDLLAFYHGVRELKEMFSAFCPDEPLDINFSAWFEPYIRRWLATTDTQTSEWVNRAIAKDQFEPEETATHSSSIVDLIDSCKAPVDFITNLKWPNEYENAKFLTALSRTIAKSIEQYAHQLEAMFIDEMFPRKPEEALNQDVARPSAWLTKAKMVVQGDKKLEPFEFQPTSCVKLNNIQAARRLLDTIYSSLDADKVSRIVEINEPPPPPESDTAPRRYLFTLKIALCEDLAPPSGNPRTKKLDPFLILSDPEGNRVAKTRTLYETNDPRWDETLDISVKGDLWLRATIYHRNLVDHHDFIGCAYIHLDPHKFSDFLPQDIWYRLETRNRSPLEGRLLLRISMEGEKDDIRFYFGRAFRSLKRAEGDMVRTMVDKNLRSLLKSGAYNLPDLDKVRGNLDKGVRNLNAYVRDALAASTNSSSPSLLIPPVEDPNAPTPITLERLEQRKKGKGPLTDLEIENAIGDLLDYFEVTFAVLKESLTPDAWNLVSLRLWKEILTTIEGLLVPPLSDRPTEMRPLSEKELDVVYKWLGFLVSFFHGAGEGVPLEDLRNAKYLELIEARMYYEWSVDDLMRASVEAFQRQLKNRNNSIAVRRKTVLAQRNLGTIRERKKKKQETLVTSSGEMILRILRMRPGTSDFLATQIATMQRMSEPTRKAQR</sequence>
<name>A0A9P7B8S3_RHOMI</name>
<evidence type="ECO:0000259" key="3">
    <source>
        <dbReference type="PROSITE" id="PS51258"/>
    </source>
</evidence>
<feature type="region of interest" description="Disordered" evidence="1">
    <location>
        <begin position="400"/>
        <end position="440"/>
    </location>
</feature>
<evidence type="ECO:0000256" key="1">
    <source>
        <dbReference type="SAM" id="MobiDB-lite"/>
    </source>
</evidence>
<dbReference type="InterPro" id="IPR000008">
    <property type="entry name" value="C2_dom"/>
</dbReference>
<accession>A0A9P7B8S3</accession>
<gene>
    <name evidence="5" type="ORF">C6P46_004917</name>
</gene>
<dbReference type="InterPro" id="IPR035892">
    <property type="entry name" value="C2_domain_sf"/>
</dbReference>
<dbReference type="Gene3D" id="1.10.357.50">
    <property type="match status" value="1"/>
</dbReference>
<dbReference type="InterPro" id="IPR052811">
    <property type="entry name" value="Glucose_resp_signaling"/>
</dbReference>
<dbReference type="PANTHER" id="PTHR47263:SF1">
    <property type="entry name" value="C2 DOMAIN PROTEIN (AFU_ORTHOLOGUE AFUA_7G02350)"/>
    <property type="match status" value="1"/>
</dbReference>
<evidence type="ECO:0000259" key="2">
    <source>
        <dbReference type="PROSITE" id="PS50004"/>
    </source>
</evidence>
<dbReference type="EMBL" id="PUHQ01000005">
    <property type="protein sequence ID" value="KAG0666349.1"/>
    <property type="molecule type" value="Genomic_DNA"/>
</dbReference>
<evidence type="ECO:0000313" key="6">
    <source>
        <dbReference type="Proteomes" id="UP000777482"/>
    </source>
</evidence>
<keyword evidence="6" id="KW-1185">Reference proteome</keyword>
<feature type="region of interest" description="Disordered" evidence="1">
    <location>
        <begin position="39"/>
        <end position="75"/>
    </location>
</feature>
<organism evidence="5 6">
    <name type="scientific">Rhodotorula mucilaginosa</name>
    <name type="common">Yeast</name>
    <name type="synonym">Rhodotorula rubra</name>
    <dbReference type="NCBI Taxonomy" id="5537"/>
    <lineage>
        <taxon>Eukaryota</taxon>
        <taxon>Fungi</taxon>
        <taxon>Dikarya</taxon>
        <taxon>Basidiomycota</taxon>
        <taxon>Pucciniomycotina</taxon>
        <taxon>Microbotryomycetes</taxon>
        <taxon>Sporidiobolales</taxon>
        <taxon>Sporidiobolaceae</taxon>
        <taxon>Rhodotorula</taxon>
    </lineage>
</organism>
<evidence type="ECO:0000313" key="5">
    <source>
        <dbReference type="EMBL" id="KAG0666349.1"/>
    </source>
</evidence>
<dbReference type="InterPro" id="IPR010439">
    <property type="entry name" value="MUN_dom"/>
</dbReference>
<comment type="caution">
    <text evidence="5">The sequence shown here is derived from an EMBL/GenBank/DDBJ whole genome shotgun (WGS) entry which is preliminary data.</text>
</comment>
<dbReference type="Proteomes" id="UP000777482">
    <property type="component" value="Unassembled WGS sequence"/>
</dbReference>
<feature type="domain" description="MHD2" evidence="4">
    <location>
        <begin position="1171"/>
        <end position="1287"/>
    </location>
</feature>
<dbReference type="PANTHER" id="PTHR47263">
    <property type="entry name" value="ADENYLATE CYCLASE ACTIVATION PROTEIN GIT1"/>
    <property type="match status" value="1"/>
</dbReference>
<dbReference type="Gene3D" id="1.20.58.1100">
    <property type="match status" value="1"/>
</dbReference>
<feature type="compositionally biased region" description="Polar residues" evidence="1">
    <location>
        <begin position="233"/>
        <end position="252"/>
    </location>
</feature>
<dbReference type="Gene3D" id="2.60.40.150">
    <property type="entry name" value="C2 domain"/>
    <property type="match status" value="1"/>
</dbReference>
<dbReference type="Pfam" id="PF00168">
    <property type="entry name" value="C2"/>
    <property type="match status" value="1"/>
</dbReference>